<dbReference type="AlphaFoldDB" id="A0AA87YZ05"/>
<comment type="caution">
    <text evidence="4">The sequence shown here is derived from an EMBL/GenBank/DDBJ whole genome shotgun (WGS) entry which is preliminary data.</text>
</comment>
<feature type="chain" id="PRO_5041738044" description="BURP domain-containing protein" evidence="2">
    <location>
        <begin position="29"/>
        <end position="129"/>
    </location>
</feature>
<evidence type="ECO:0000313" key="4">
    <source>
        <dbReference type="EMBL" id="GMN18916.1"/>
    </source>
</evidence>
<keyword evidence="2" id="KW-0732">Signal</keyword>
<evidence type="ECO:0000313" key="5">
    <source>
        <dbReference type="Proteomes" id="UP001187192"/>
    </source>
</evidence>
<proteinExistence type="predicted"/>
<evidence type="ECO:0000259" key="3">
    <source>
        <dbReference type="PROSITE" id="PS51277"/>
    </source>
</evidence>
<feature type="compositionally biased region" description="Basic and acidic residues" evidence="1">
    <location>
        <begin position="49"/>
        <end position="59"/>
    </location>
</feature>
<feature type="region of interest" description="Disordered" evidence="1">
    <location>
        <begin position="49"/>
        <end position="76"/>
    </location>
</feature>
<protein>
    <recommendedName>
        <fullName evidence="3">BURP domain-containing protein</fullName>
    </recommendedName>
</protein>
<evidence type="ECO:0000256" key="2">
    <source>
        <dbReference type="SAM" id="SignalP"/>
    </source>
</evidence>
<dbReference type="Proteomes" id="UP001187192">
    <property type="component" value="Unassembled WGS sequence"/>
</dbReference>
<feature type="domain" description="BURP" evidence="3">
    <location>
        <begin position="89"/>
        <end position="129"/>
    </location>
</feature>
<keyword evidence="5" id="KW-1185">Reference proteome</keyword>
<accession>A0AA87YZ05</accession>
<evidence type="ECO:0000256" key="1">
    <source>
        <dbReference type="SAM" id="MobiDB-lite"/>
    </source>
</evidence>
<dbReference type="InterPro" id="IPR004873">
    <property type="entry name" value="BURP_dom"/>
</dbReference>
<reference evidence="4" key="1">
    <citation type="submission" date="2023-07" db="EMBL/GenBank/DDBJ databases">
        <title>draft genome sequence of fig (Ficus carica).</title>
        <authorList>
            <person name="Takahashi T."/>
            <person name="Nishimura K."/>
        </authorList>
    </citation>
    <scope>NUCLEOTIDE SEQUENCE</scope>
</reference>
<feature type="signal peptide" evidence="2">
    <location>
        <begin position="1"/>
        <end position="28"/>
    </location>
</feature>
<name>A0AA87YZ05_FICCA</name>
<organism evidence="4 5">
    <name type="scientific">Ficus carica</name>
    <name type="common">Common fig</name>
    <dbReference type="NCBI Taxonomy" id="3494"/>
    <lineage>
        <taxon>Eukaryota</taxon>
        <taxon>Viridiplantae</taxon>
        <taxon>Streptophyta</taxon>
        <taxon>Embryophyta</taxon>
        <taxon>Tracheophyta</taxon>
        <taxon>Spermatophyta</taxon>
        <taxon>Magnoliopsida</taxon>
        <taxon>eudicotyledons</taxon>
        <taxon>Gunneridae</taxon>
        <taxon>Pentapetalae</taxon>
        <taxon>rosids</taxon>
        <taxon>fabids</taxon>
        <taxon>Rosales</taxon>
        <taxon>Moraceae</taxon>
        <taxon>Ficeae</taxon>
        <taxon>Ficus</taxon>
    </lineage>
</organism>
<dbReference type="PROSITE" id="PS51277">
    <property type="entry name" value="BURP"/>
    <property type="match status" value="1"/>
</dbReference>
<gene>
    <name evidence="4" type="ORF">TIFTF001_045097</name>
</gene>
<sequence>MGFGVPQQRILLLQYVLLAFLLSHVSVARRVSVEINQLLVDETSDLKRDGTDDHRDNHVHQLGMTSGLEHRDNPSSFHIDDSTKTSLFFFSPKDLKAGNRIPLYFSKKLAWTSKLLPRDEADSIFKRTS</sequence>
<dbReference type="EMBL" id="BTGU01003739">
    <property type="protein sequence ID" value="GMN18916.1"/>
    <property type="molecule type" value="Genomic_DNA"/>
</dbReference>